<organism evidence="4 5">
    <name type="scientific">Menidia menidia</name>
    <name type="common">Atlantic silverside</name>
    <dbReference type="NCBI Taxonomy" id="238744"/>
    <lineage>
        <taxon>Eukaryota</taxon>
        <taxon>Metazoa</taxon>
        <taxon>Chordata</taxon>
        <taxon>Craniata</taxon>
        <taxon>Vertebrata</taxon>
        <taxon>Euteleostomi</taxon>
        <taxon>Actinopterygii</taxon>
        <taxon>Neopterygii</taxon>
        <taxon>Teleostei</taxon>
        <taxon>Neoteleostei</taxon>
        <taxon>Acanthomorphata</taxon>
        <taxon>Ovalentaria</taxon>
        <taxon>Atherinomorphae</taxon>
        <taxon>Atheriniformes</taxon>
        <taxon>Atherinopsidae</taxon>
        <taxon>Menidiinae</taxon>
        <taxon>Menidia</taxon>
    </lineage>
</organism>
<keyword evidence="2" id="KW-1133">Transmembrane helix</keyword>
<comment type="caution">
    <text evidence="4">The sequence shown here is derived from an EMBL/GenBank/DDBJ whole genome shotgun (WGS) entry which is preliminary data.</text>
</comment>
<dbReference type="AlphaFoldDB" id="A0A8S4BBS0"/>
<feature type="region of interest" description="Disordered" evidence="1">
    <location>
        <begin position="18"/>
        <end position="40"/>
    </location>
</feature>
<keyword evidence="5" id="KW-1185">Reference proteome</keyword>
<proteinExistence type="predicted"/>
<feature type="compositionally biased region" description="Polar residues" evidence="1">
    <location>
        <begin position="64"/>
        <end position="97"/>
    </location>
</feature>
<gene>
    <name evidence="4" type="ORF">MMEN_LOCUS12944</name>
</gene>
<evidence type="ECO:0000313" key="5">
    <source>
        <dbReference type="Proteomes" id="UP000677803"/>
    </source>
</evidence>
<keyword evidence="2" id="KW-0472">Membrane</keyword>
<feature type="transmembrane region" description="Helical" evidence="2">
    <location>
        <begin position="154"/>
        <end position="171"/>
    </location>
</feature>
<keyword evidence="2" id="KW-0812">Transmembrane</keyword>
<dbReference type="OrthoDB" id="8964390at2759"/>
<dbReference type="EMBL" id="CAJRST010014446">
    <property type="protein sequence ID" value="CAG5929317.1"/>
    <property type="molecule type" value="Genomic_DNA"/>
</dbReference>
<evidence type="ECO:0000313" key="4">
    <source>
        <dbReference type="EMBL" id="CAG5929317.1"/>
    </source>
</evidence>
<protein>
    <submittedName>
        <fullName evidence="4">(Atlantic silverside) hypothetical protein</fullName>
    </submittedName>
</protein>
<accession>A0A8S4BBS0</accession>
<keyword evidence="3" id="KW-0732">Signal</keyword>
<evidence type="ECO:0000256" key="2">
    <source>
        <dbReference type="SAM" id="Phobius"/>
    </source>
</evidence>
<feature type="signal peptide" evidence="3">
    <location>
        <begin position="1"/>
        <end position="19"/>
    </location>
</feature>
<feature type="chain" id="PRO_5035778422" evidence="3">
    <location>
        <begin position="20"/>
        <end position="223"/>
    </location>
</feature>
<feature type="region of interest" description="Disordered" evidence="1">
    <location>
        <begin position="56"/>
        <end position="97"/>
    </location>
</feature>
<reference evidence="4" key="1">
    <citation type="submission" date="2021-05" db="EMBL/GenBank/DDBJ databases">
        <authorList>
            <person name="Tigano A."/>
        </authorList>
    </citation>
    <scope>NUCLEOTIDE SEQUENCE</scope>
</reference>
<dbReference type="Proteomes" id="UP000677803">
    <property type="component" value="Unassembled WGS sequence"/>
</dbReference>
<evidence type="ECO:0000256" key="1">
    <source>
        <dbReference type="SAM" id="MobiDB-lite"/>
    </source>
</evidence>
<sequence>MRSISILVLLLPLSLRASTESVTEAQTSRMQTNGSTESSAKPTLAVTAVTSGYSMVSHKASTPHPDNTTEVSTASRGTVSATPVSTDLPTSKPPSTVTQAITNSTHQPFQLDSDTTKTTKTPVLRSTTMMEPTKTSVQENQHTDALKMKADNRLWWIALPVALVAVAAGIIHKFRSKKVHDHTETIDTGTENASFQSRPEGSKDGVMLLGVKSSGGEENAAAR</sequence>
<feature type="region of interest" description="Disordered" evidence="1">
    <location>
        <begin position="191"/>
        <end position="223"/>
    </location>
</feature>
<name>A0A8S4BBS0_9TELE</name>
<evidence type="ECO:0000256" key="3">
    <source>
        <dbReference type="SAM" id="SignalP"/>
    </source>
</evidence>